<dbReference type="InterPro" id="IPR011608">
    <property type="entry name" value="PRD"/>
</dbReference>
<dbReference type="PROSITE" id="PS51099">
    <property type="entry name" value="PTS_EIIB_TYPE_2"/>
    <property type="match status" value="1"/>
</dbReference>
<organism evidence="9 10">
    <name type="scientific">Paramaledivibacter caminithermalis (strain DSM 15212 / CIP 107654 / DViRD3)</name>
    <name type="common">Clostridium caminithermale</name>
    <dbReference type="NCBI Taxonomy" id="1121301"/>
    <lineage>
        <taxon>Bacteria</taxon>
        <taxon>Bacillati</taxon>
        <taxon>Bacillota</taxon>
        <taxon>Clostridia</taxon>
        <taxon>Peptostreptococcales</taxon>
        <taxon>Caminicellaceae</taxon>
        <taxon>Paramaledivibacter</taxon>
    </lineage>
</organism>
<evidence type="ECO:0000256" key="4">
    <source>
        <dbReference type="ARBA" id="ARBA00023159"/>
    </source>
</evidence>
<dbReference type="Pfam" id="PF00874">
    <property type="entry name" value="PRD"/>
    <property type="match status" value="2"/>
</dbReference>
<sequence>MDRVKEITSILLKSKNPITINQIASILKVSNKTIRNDLKKLQDFVEKEGLRLNKKTGVGTSIEGPEENKIQLFQAINKDSHYIEPYSRKGRHNYILKRLFMHSGSLTTKELADELYVCTTTIHKDLKTIEKWIAPFNLKLIKKRNYGIEIVGDEDDYRKAISYLISEVKNVEELQELLYSEYKGRIDYKTLAQLKSLFNIDYKKIEDLLNKVETKLKFRFSQEAYISLIIHIAISMKRIKDNKDIILSKEILESIIDLEEFKCAQEMSTQMEKIFGITIPKSEIGYITLHILGSKIHQKDLENLNFYFEDIGDLELAVEIAQQIIDLASDALSIDLRKDKALLNGLVLHLRPTINRLKYEMTLRNPILDEIKSNYPDIFGVAWMCSRVFEKYLDVKIPESEIGYIAIHLGAAVERNRKQIRTLVVCHSGIGTSQLLSVRLKRCFKEIEIIGIVSSTELTKDMLDNTELIISTTPLQIDRPVLVISPLFTKTDIRKVDKYIYEVNKKYAYMGLEEKRVEKEIFYRSKKFKHPNQIIIEMCENLEKKQYVKREFMESTLAREKIMATEVGNGIAIPHGDPKEVIKSCIALTILENPLKWKKEMVKYVFLICIAEKDVAKTKTIFRNLYRSMDKPEFLNGLKKNRKFVKRMLDQLEANF</sequence>
<dbReference type="RefSeq" id="WP_073146652.1">
    <property type="nucleotide sequence ID" value="NZ_FRAG01000002.1"/>
</dbReference>
<dbReference type="SUPFAM" id="SSF63520">
    <property type="entry name" value="PTS-regulatory domain, PRD"/>
    <property type="match status" value="2"/>
</dbReference>
<dbReference type="InterPro" id="IPR013011">
    <property type="entry name" value="PTS_EIIB_2"/>
</dbReference>
<dbReference type="AlphaFoldDB" id="A0A1M6K9T5"/>
<feature type="domain" description="PTS EIIB type-2" evidence="7">
    <location>
        <begin position="420"/>
        <end position="508"/>
    </location>
</feature>
<name>A0A1M6K9T5_PARC5</name>
<dbReference type="STRING" id="1121301.SAMN02745912_00341"/>
<dbReference type="Pfam" id="PF00359">
    <property type="entry name" value="PTS_EIIA_2"/>
    <property type="match status" value="1"/>
</dbReference>
<dbReference type="CDD" id="cd05568">
    <property type="entry name" value="PTS_IIB_bgl_like"/>
    <property type="match status" value="1"/>
</dbReference>
<dbReference type="PROSITE" id="PS51094">
    <property type="entry name" value="PTS_EIIA_TYPE_2"/>
    <property type="match status" value="1"/>
</dbReference>
<evidence type="ECO:0000256" key="5">
    <source>
        <dbReference type="ARBA" id="ARBA00023163"/>
    </source>
</evidence>
<dbReference type="InterPro" id="IPR007737">
    <property type="entry name" value="Mga_HTH"/>
</dbReference>
<dbReference type="InterPro" id="IPR050661">
    <property type="entry name" value="BglG_antiterminators"/>
</dbReference>
<dbReference type="Gene3D" id="1.10.10.10">
    <property type="entry name" value="Winged helix-like DNA-binding domain superfamily/Winged helix DNA-binding domain"/>
    <property type="match status" value="2"/>
</dbReference>
<evidence type="ECO:0000256" key="2">
    <source>
        <dbReference type="ARBA" id="ARBA00022737"/>
    </source>
</evidence>
<dbReference type="Pfam" id="PF05043">
    <property type="entry name" value="Mga"/>
    <property type="match status" value="1"/>
</dbReference>
<dbReference type="PROSITE" id="PS00372">
    <property type="entry name" value="PTS_EIIA_TYPE_2_HIS"/>
    <property type="match status" value="1"/>
</dbReference>
<accession>A0A1M6K9T5</accession>
<dbReference type="InterPro" id="IPR036095">
    <property type="entry name" value="PTS_EIIB-like_sf"/>
</dbReference>
<feature type="domain" description="PTS EIIA type-2" evidence="6">
    <location>
        <begin position="515"/>
        <end position="655"/>
    </location>
</feature>
<dbReference type="SUPFAM" id="SSF46785">
    <property type="entry name" value="Winged helix' DNA-binding domain"/>
    <property type="match status" value="1"/>
</dbReference>
<dbReference type="GO" id="GO:0009401">
    <property type="term" value="P:phosphoenolpyruvate-dependent sugar phosphotransferase system"/>
    <property type="evidence" value="ECO:0007669"/>
    <property type="project" value="InterPro"/>
</dbReference>
<dbReference type="InterPro" id="IPR036634">
    <property type="entry name" value="PRD_sf"/>
</dbReference>
<dbReference type="PROSITE" id="PS51372">
    <property type="entry name" value="PRD_2"/>
    <property type="match status" value="2"/>
</dbReference>
<evidence type="ECO:0000259" key="6">
    <source>
        <dbReference type="PROSITE" id="PS51094"/>
    </source>
</evidence>
<feature type="domain" description="PRD" evidence="8">
    <location>
        <begin position="312"/>
        <end position="419"/>
    </location>
</feature>
<dbReference type="InterPro" id="IPR016152">
    <property type="entry name" value="PTrfase/Anion_transptr"/>
</dbReference>
<feature type="domain" description="PRD" evidence="8">
    <location>
        <begin position="196"/>
        <end position="301"/>
    </location>
</feature>
<evidence type="ECO:0000313" key="9">
    <source>
        <dbReference type="EMBL" id="SHJ55768.1"/>
    </source>
</evidence>
<keyword evidence="4" id="KW-0010">Activator</keyword>
<keyword evidence="10" id="KW-1185">Reference proteome</keyword>
<dbReference type="Pfam" id="PF08279">
    <property type="entry name" value="HTH_11"/>
    <property type="match status" value="1"/>
</dbReference>
<dbReference type="InterPro" id="IPR036388">
    <property type="entry name" value="WH-like_DNA-bd_sf"/>
</dbReference>
<keyword evidence="1" id="KW-0808">Transferase</keyword>
<dbReference type="PANTHER" id="PTHR30185">
    <property type="entry name" value="CRYPTIC BETA-GLUCOSIDE BGL OPERON ANTITERMINATOR"/>
    <property type="match status" value="1"/>
</dbReference>
<keyword evidence="5" id="KW-0804">Transcription</keyword>
<dbReference type="SUPFAM" id="SSF55804">
    <property type="entry name" value="Phoshotransferase/anion transport protein"/>
    <property type="match status" value="1"/>
</dbReference>
<evidence type="ECO:0000313" key="10">
    <source>
        <dbReference type="Proteomes" id="UP000184465"/>
    </source>
</evidence>
<protein>
    <submittedName>
        <fullName evidence="9">Transcriptional antiterminator</fullName>
    </submittedName>
</protein>
<dbReference type="OrthoDB" id="3175596at2"/>
<keyword evidence="3" id="KW-0805">Transcription regulation</keyword>
<evidence type="ECO:0000256" key="3">
    <source>
        <dbReference type="ARBA" id="ARBA00023015"/>
    </source>
</evidence>
<evidence type="ECO:0000259" key="8">
    <source>
        <dbReference type="PROSITE" id="PS51372"/>
    </source>
</evidence>
<evidence type="ECO:0000256" key="1">
    <source>
        <dbReference type="ARBA" id="ARBA00022679"/>
    </source>
</evidence>
<dbReference type="Gene3D" id="1.10.1790.10">
    <property type="entry name" value="PRD domain"/>
    <property type="match status" value="2"/>
</dbReference>
<reference evidence="9 10" key="1">
    <citation type="submission" date="2016-11" db="EMBL/GenBank/DDBJ databases">
        <authorList>
            <person name="Jaros S."/>
            <person name="Januszkiewicz K."/>
            <person name="Wedrychowicz H."/>
        </authorList>
    </citation>
    <scope>NUCLEOTIDE SEQUENCE [LARGE SCALE GENOMIC DNA]</scope>
    <source>
        <strain evidence="9 10">DSM 15212</strain>
    </source>
</reference>
<dbReference type="InterPro" id="IPR002178">
    <property type="entry name" value="PTS_EIIA_type-2_dom"/>
</dbReference>
<dbReference type="GO" id="GO:0008982">
    <property type="term" value="F:protein-N(PI)-phosphohistidine-sugar phosphotransferase activity"/>
    <property type="evidence" value="ECO:0007669"/>
    <property type="project" value="InterPro"/>
</dbReference>
<keyword evidence="2" id="KW-0677">Repeat</keyword>
<dbReference type="CDD" id="cd00211">
    <property type="entry name" value="PTS_IIA_fru"/>
    <property type="match status" value="1"/>
</dbReference>
<dbReference type="Gene3D" id="3.40.930.10">
    <property type="entry name" value="Mannitol-specific EII, Chain A"/>
    <property type="match status" value="1"/>
</dbReference>
<dbReference type="InterPro" id="IPR036390">
    <property type="entry name" value="WH_DNA-bd_sf"/>
</dbReference>
<proteinExistence type="predicted"/>
<dbReference type="GO" id="GO:0006355">
    <property type="term" value="P:regulation of DNA-templated transcription"/>
    <property type="evidence" value="ECO:0007669"/>
    <property type="project" value="InterPro"/>
</dbReference>
<dbReference type="PANTHER" id="PTHR30185:SF18">
    <property type="entry name" value="TRANSCRIPTIONAL REGULATOR MTLR"/>
    <property type="match status" value="1"/>
</dbReference>
<gene>
    <name evidence="9" type="ORF">SAMN02745912_00341</name>
</gene>
<dbReference type="Proteomes" id="UP000184465">
    <property type="component" value="Unassembled WGS sequence"/>
</dbReference>
<evidence type="ECO:0000259" key="7">
    <source>
        <dbReference type="PROSITE" id="PS51099"/>
    </source>
</evidence>
<dbReference type="SUPFAM" id="SSF52794">
    <property type="entry name" value="PTS system IIB component-like"/>
    <property type="match status" value="1"/>
</dbReference>
<dbReference type="EMBL" id="FRAG01000002">
    <property type="protein sequence ID" value="SHJ55768.1"/>
    <property type="molecule type" value="Genomic_DNA"/>
</dbReference>
<dbReference type="InterPro" id="IPR013196">
    <property type="entry name" value="HTH_11"/>
</dbReference>
<dbReference type="Gene3D" id="3.40.50.2300">
    <property type="match status" value="1"/>
</dbReference>